<evidence type="ECO:0000313" key="3">
    <source>
        <dbReference type="Proteomes" id="UP001597420"/>
    </source>
</evidence>
<evidence type="ECO:0000256" key="1">
    <source>
        <dbReference type="SAM" id="Phobius"/>
    </source>
</evidence>
<protein>
    <recommendedName>
        <fullName evidence="4">DNA gyrase subunit B</fullName>
    </recommendedName>
</protein>
<dbReference type="Proteomes" id="UP001597420">
    <property type="component" value="Unassembled WGS sequence"/>
</dbReference>
<feature type="transmembrane region" description="Helical" evidence="1">
    <location>
        <begin position="121"/>
        <end position="148"/>
    </location>
</feature>
<proteinExistence type="predicted"/>
<feature type="transmembrane region" description="Helical" evidence="1">
    <location>
        <begin position="81"/>
        <end position="100"/>
    </location>
</feature>
<comment type="caution">
    <text evidence="2">The sequence shown here is derived from an EMBL/GenBank/DDBJ whole genome shotgun (WGS) entry which is preliminary data.</text>
</comment>
<reference evidence="3" key="1">
    <citation type="journal article" date="2019" name="Int. J. Syst. Evol. Microbiol.">
        <title>The Global Catalogue of Microorganisms (GCM) 10K type strain sequencing project: providing services to taxonomists for standard genome sequencing and annotation.</title>
        <authorList>
            <consortium name="The Broad Institute Genomics Platform"/>
            <consortium name="The Broad Institute Genome Sequencing Center for Infectious Disease"/>
            <person name="Wu L."/>
            <person name="Ma J."/>
        </authorList>
    </citation>
    <scope>NUCLEOTIDE SEQUENCE [LARGE SCALE GENOMIC DNA]</scope>
    <source>
        <strain evidence="3">CCM 7950</strain>
    </source>
</reference>
<gene>
    <name evidence="2" type="ORF">ACFSAV_00405</name>
</gene>
<evidence type="ECO:0000313" key="2">
    <source>
        <dbReference type="EMBL" id="MFD1804849.1"/>
    </source>
</evidence>
<accession>A0ABW4NQF7</accession>
<keyword evidence="1" id="KW-1133">Transmembrane helix</keyword>
<feature type="transmembrane region" description="Helical" evidence="1">
    <location>
        <begin position="154"/>
        <end position="177"/>
    </location>
</feature>
<feature type="transmembrane region" description="Helical" evidence="1">
    <location>
        <begin position="32"/>
        <end position="51"/>
    </location>
</feature>
<keyword evidence="1" id="KW-0472">Membrane</keyword>
<dbReference type="EMBL" id="JBHUFP010000001">
    <property type="protein sequence ID" value="MFD1804849.1"/>
    <property type="molecule type" value="Genomic_DNA"/>
</dbReference>
<keyword evidence="3" id="KW-1185">Reference proteome</keyword>
<organism evidence="2 3">
    <name type="scientific">Pasteurella oralis</name>
    <dbReference type="NCBI Taxonomy" id="1071947"/>
    <lineage>
        <taxon>Bacteria</taxon>
        <taxon>Pseudomonadati</taxon>
        <taxon>Pseudomonadota</taxon>
        <taxon>Gammaproteobacteria</taxon>
        <taxon>Pasteurellales</taxon>
        <taxon>Pasteurellaceae</taxon>
        <taxon>Pasteurella</taxon>
    </lineage>
</organism>
<name>A0ABW4NQF7_9PAST</name>
<dbReference type="RefSeq" id="WP_379094916.1">
    <property type="nucleotide sequence ID" value="NZ_JBHUFP010000001.1"/>
</dbReference>
<feature type="transmembrane region" description="Helical" evidence="1">
    <location>
        <begin position="7"/>
        <end position="26"/>
    </location>
</feature>
<keyword evidence="1" id="KW-0812">Transmembrane</keyword>
<feature type="transmembrane region" description="Helical" evidence="1">
    <location>
        <begin position="58"/>
        <end position="75"/>
    </location>
</feature>
<sequence>MSRLQFAVNLLLTLVTIAYPIIWLFLGQEYQSILYCLPYIMAGLWGMKGYLQPANWQRYLALMMAFILLLVGLTRTIDTMYWYPVAINVMMLTLFAGSLFSKQSIIERFARLQTPNLPEKAIWYTRVVTKSWCVFFLLNILMTTGFILSEQYHYWALYTGVIAYILMAILMVGEWCIRQIVMKKQEQ</sequence>
<evidence type="ECO:0008006" key="4">
    <source>
        <dbReference type="Google" id="ProtNLM"/>
    </source>
</evidence>